<evidence type="ECO:0000313" key="8">
    <source>
        <dbReference type="Proteomes" id="UP000214746"/>
    </source>
</evidence>
<evidence type="ECO:0000256" key="3">
    <source>
        <dbReference type="ARBA" id="ARBA00023136"/>
    </source>
</evidence>
<dbReference type="Gene3D" id="3.40.190.10">
    <property type="entry name" value="Periplasmic binding protein-like II"/>
    <property type="match status" value="2"/>
</dbReference>
<dbReference type="PANTHER" id="PTHR43649:SF33">
    <property type="entry name" value="POLYGALACTURONAN_RHAMNOGALACTURONAN-BINDING PROTEIN YTCQ"/>
    <property type="match status" value="1"/>
</dbReference>
<dbReference type="InterPro" id="IPR050490">
    <property type="entry name" value="Bact_solute-bd_prot1"/>
</dbReference>
<dbReference type="SUPFAM" id="SSF53850">
    <property type="entry name" value="Periplasmic binding protein-like II"/>
    <property type="match status" value="1"/>
</dbReference>
<keyword evidence="2 6" id="KW-0732">Signal</keyword>
<dbReference type="PANTHER" id="PTHR43649">
    <property type="entry name" value="ARABINOSE-BINDING PROTEIN-RELATED"/>
    <property type="match status" value="1"/>
</dbReference>
<keyword evidence="8" id="KW-1185">Reference proteome</keyword>
<evidence type="ECO:0000256" key="4">
    <source>
        <dbReference type="ARBA" id="ARBA00023139"/>
    </source>
</evidence>
<name>A0A2W1NDZ2_PAEXE</name>
<dbReference type="AlphaFoldDB" id="A0A2W1NDZ2"/>
<reference evidence="7" key="1">
    <citation type="submission" date="2018-06" db="EMBL/GenBank/DDBJ databases">
        <title>Paenibacillus xerothermodurans sp. nov. an extremely dry heat resistant spore forming bacterium isolated from the soil of Cape Canaveral, Florida.</title>
        <authorList>
            <person name="Seuylemezian A."/>
            <person name="Kaur N."/>
            <person name="Patil P."/>
            <person name="Patil P."/>
            <person name="Mayilraj S."/>
            <person name="Vaishampayan P."/>
        </authorList>
    </citation>
    <scope>NUCLEOTIDE SEQUENCE [LARGE SCALE GENOMIC DNA]</scope>
    <source>
        <strain evidence="7">ATCC 27380</strain>
    </source>
</reference>
<evidence type="ECO:0000256" key="1">
    <source>
        <dbReference type="ARBA" id="ARBA00022475"/>
    </source>
</evidence>
<keyword evidence="3" id="KW-0472">Membrane</keyword>
<dbReference type="RefSeq" id="WP_089198505.1">
    <property type="nucleotide sequence ID" value="NZ_NHRJ02000001.1"/>
</dbReference>
<evidence type="ECO:0000256" key="2">
    <source>
        <dbReference type="ARBA" id="ARBA00022729"/>
    </source>
</evidence>
<dbReference type="OrthoDB" id="2643783at2"/>
<dbReference type="Pfam" id="PF01547">
    <property type="entry name" value="SBP_bac_1"/>
    <property type="match status" value="1"/>
</dbReference>
<dbReference type="CDD" id="cd13580">
    <property type="entry name" value="PBP2_AlgQ_like_1"/>
    <property type="match status" value="1"/>
</dbReference>
<keyword evidence="1" id="KW-1003">Cell membrane</keyword>
<feature type="signal peptide" evidence="6">
    <location>
        <begin position="1"/>
        <end position="21"/>
    </location>
</feature>
<organism evidence="7 8">
    <name type="scientific">Paenibacillus xerothermodurans</name>
    <dbReference type="NCBI Taxonomy" id="1977292"/>
    <lineage>
        <taxon>Bacteria</taxon>
        <taxon>Bacillati</taxon>
        <taxon>Bacillota</taxon>
        <taxon>Bacilli</taxon>
        <taxon>Bacillales</taxon>
        <taxon>Paenibacillaceae</taxon>
        <taxon>Paenibacillus</taxon>
    </lineage>
</organism>
<accession>A0A2W1NDZ2</accession>
<feature type="chain" id="PRO_5038642385" evidence="6">
    <location>
        <begin position="22"/>
        <end position="509"/>
    </location>
</feature>
<evidence type="ECO:0000313" key="7">
    <source>
        <dbReference type="EMBL" id="PZE22737.1"/>
    </source>
</evidence>
<evidence type="ECO:0000256" key="6">
    <source>
        <dbReference type="SAM" id="SignalP"/>
    </source>
</evidence>
<dbReference type="EMBL" id="NHRJ02000001">
    <property type="protein sequence ID" value="PZE22737.1"/>
    <property type="molecule type" value="Genomic_DNA"/>
</dbReference>
<protein>
    <submittedName>
        <fullName evidence="7">ABC transporter substrate-binding protein</fullName>
    </submittedName>
</protein>
<dbReference type="InterPro" id="IPR006059">
    <property type="entry name" value="SBP"/>
</dbReference>
<evidence type="ECO:0000256" key="5">
    <source>
        <dbReference type="ARBA" id="ARBA00023288"/>
    </source>
</evidence>
<keyword evidence="5" id="KW-0449">Lipoprotein</keyword>
<dbReference type="PROSITE" id="PS51257">
    <property type="entry name" value="PROKAR_LIPOPROTEIN"/>
    <property type="match status" value="1"/>
</dbReference>
<proteinExistence type="predicted"/>
<sequence length="509" mass="56744">MKHTRLLAALGSIALVTGVVAACGGDDAAQPTDTNAPGSADNAPLEISFVVPQVGDIPAKDNVIEKEIEKYTNTTLEFQWVPSSTYDEKINVMIASGDLPKIMRVNYVPTVINAAQNGMFWDIGPYLKEYKNLAAQNAQYYENIKIDGKLYGIPLYREIGRSALIYRKDWFDAAGLKPPKTLDDYYNIAKGIATSDPDKNGKNDTYGFMLDKKYNDGSTASNVVTRLAVTQGGVNKWGVDSNGKITAEFMTPQYMDVLKLFRRLYAEKLINQDFPALEGQEADKKFESGQAAMKVNGLATNAANIFDRMVKTLPTAQLDTTHWEGPQGFRIAAQNGNNGFHVFPKATVKTEDELKRLLKFMDQLLDEKMSTLQKRGIEGVHHKKVEDGMVQWIDLTAFNREVKPYRDDLLNFETYNVPPLKDSPLAMKGYKMEPEGLNYAVHNPVLNLSSQTFSERGKELELMISDAGTNYIVGKIDDAGWQAAVDNWRKAGGDLMIKEYEAAYAKHKK</sequence>
<keyword evidence="4" id="KW-0564">Palmitate</keyword>
<dbReference type="Proteomes" id="UP000214746">
    <property type="component" value="Unassembled WGS sequence"/>
</dbReference>
<gene>
    <name evidence="7" type="ORF">CBW46_002935</name>
</gene>
<comment type="caution">
    <text evidence="7">The sequence shown here is derived from an EMBL/GenBank/DDBJ whole genome shotgun (WGS) entry which is preliminary data.</text>
</comment>